<comment type="caution">
    <text evidence="2">The sequence shown here is derived from an EMBL/GenBank/DDBJ whole genome shotgun (WGS) entry which is preliminary data.</text>
</comment>
<feature type="region of interest" description="Disordered" evidence="1">
    <location>
        <begin position="1"/>
        <end position="30"/>
    </location>
</feature>
<feature type="compositionally biased region" description="Polar residues" evidence="1">
    <location>
        <begin position="51"/>
        <end position="62"/>
    </location>
</feature>
<evidence type="ECO:0000313" key="2">
    <source>
        <dbReference type="EMBL" id="KAJ2686665.1"/>
    </source>
</evidence>
<dbReference type="Proteomes" id="UP001151516">
    <property type="component" value="Unassembled WGS sequence"/>
</dbReference>
<name>A0A9W8GIA6_9FUNG</name>
<evidence type="ECO:0000313" key="3">
    <source>
        <dbReference type="Proteomes" id="UP001151516"/>
    </source>
</evidence>
<sequence>MTDAQPSSSSPRPKRRRLLSRRELRRRGTSIVRVGSANLLQSTRGPYRFASTGTDNSSSGYQLSPEDPPKDEIEAFSDQSPVAAVDEITTSAEAPATPEPEPIVKANTTPRRPHKRPMQKLTHMLEKARRLRVSPESKRMRS</sequence>
<feature type="compositionally biased region" description="Low complexity" evidence="1">
    <location>
        <begin position="1"/>
        <end position="11"/>
    </location>
</feature>
<feature type="region of interest" description="Disordered" evidence="1">
    <location>
        <begin position="43"/>
        <end position="71"/>
    </location>
</feature>
<dbReference type="EMBL" id="JANBTX010000098">
    <property type="protein sequence ID" value="KAJ2686665.1"/>
    <property type="molecule type" value="Genomic_DNA"/>
</dbReference>
<organism evidence="2 3">
    <name type="scientific">Coemansia spiralis</name>
    <dbReference type="NCBI Taxonomy" id="417178"/>
    <lineage>
        <taxon>Eukaryota</taxon>
        <taxon>Fungi</taxon>
        <taxon>Fungi incertae sedis</taxon>
        <taxon>Zoopagomycota</taxon>
        <taxon>Kickxellomycotina</taxon>
        <taxon>Kickxellomycetes</taxon>
        <taxon>Kickxellales</taxon>
        <taxon>Kickxellaceae</taxon>
        <taxon>Coemansia</taxon>
    </lineage>
</organism>
<feature type="non-terminal residue" evidence="2">
    <location>
        <position position="142"/>
    </location>
</feature>
<dbReference type="AlphaFoldDB" id="A0A9W8GIA6"/>
<evidence type="ECO:0000256" key="1">
    <source>
        <dbReference type="SAM" id="MobiDB-lite"/>
    </source>
</evidence>
<gene>
    <name evidence="2" type="ORF">IWW39_003460</name>
</gene>
<dbReference type="OrthoDB" id="5575902at2759"/>
<accession>A0A9W8GIA6</accession>
<feature type="compositionally biased region" description="Basic residues" evidence="1">
    <location>
        <begin position="12"/>
        <end position="28"/>
    </location>
</feature>
<protein>
    <submittedName>
        <fullName evidence="2">Uncharacterized protein</fullName>
    </submittedName>
</protein>
<reference evidence="2" key="1">
    <citation type="submission" date="2022-07" db="EMBL/GenBank/DDBJ databases">
        <title>Phylogenomic reconstructions and comparative analyses of Kickxellomycotina fungi.</title>
        <authorList>
            <person name="Reynolds N.K."/>
            <person name="Stajich J.E."/>
            <person name="Barry K."/>
            <person name="Grigoriev I.V."/>
            <person name="Crous P."/>
            <person name="Smith M.E."/>
        </authorList>
    </citation>
    <scope>NUCLEOTIDE SEQUENCE</scope>
    <source>
        <strain evidence="2">CBS 109367</strain>
    </source>
</reference>
<proteinExistence type="predicted"/>
<feature type="region of interest" description="Disordered" evidence="1">
    <location>
        <begin position="91"/>
        <end position="121"/>
    </location>
</feature>
<keyword evidence="3" id="KW-1185">Reference proteome</keyword>